<sequence>MYKPPNLRQHLTNAIPDLKQNPDKLLIFADQGHTVASGTGSLSFEYQYRLNIIITDFSGDPDAIMVPLLAWITVHQIELLANPDLRKKGIGFEVDFNNHETIDISIALNLTERTIVKQQDGGKLQITHPPEPQTTPAFDDAFWTLYAGDSLLAEWVTPT</sequence>
<dbReference type="Pfam" id="PF06891">
    <property type="entry name" value="P2_Phage_GpR"/>
    <property type="match status" value="1"/>
</dbReference>
<dbReference type="OrthoDB" id="8564199at2"/>
<dbReference type="InterPro" id="IPR009678">
    <property type="entry name" value="Phage_tail_completion_R"/>
</dbReference>
<reference evidence="1 2" key="1">
    <citation type="submission" date="2018-02" db="EMBL/GenBank/DDBJ databases">
        <title>Solimicrobium silvestre gen. nov., sp. nov., isolated from alpine forest soil.</title>
        <authorList>
            <person name="Margesin R."/>
            <person name="Albuquerque L."/>
            <person name="Zhang D.-C."/>
            <person name="Froufe H.J.C."/>
            <person name="Severino R."/>
            <person name="Roxo I."/>
            <person name="Egas C."/>
            <person name="Da Costa M.S."/>
        </authorList>
    </citation>
    <scope>NUCLEOTIDE SEQUENCE [LARGE SCALE GENOMIC DNA]</scope>
    <source>
        <strain evidence="1 2">S20-91</strain>
    </source>
</reference>
<evidence type="ECO:0000313" key="1">
    <source>
        <dbReference type="EMBL" id="PRC90873.1"/>
    </source>
</evidence>
<protein>
    <submittedName>
        <fullName evidence="1">P2 phage tail completion protein R (GpR)</fullName>
    </submittedName>
</protein>
<proteinExistence type="predicted"/>
<name>A0A2S9GT37_9BURK</name>
<comment type="caution">
    <text evidence="1">The sequence shown here is derived from an EMBL/GenBank/DDBJ whole genome shotgun (WGS) entry which is preliminary data.</text>
</comment>
<gene>
    <name evidence="1" type="ORF">S2091_4454</name>
</gene>
<dbReference type="Proteomes" id="UP000237839">
    <property type="component" value="Unassembled WGS sequence"/>
</dbReference>
<accession>A0A2S9GT37</accession>
<keyword evidence="2" id="KW-1185">Reference proteome</keyword>
<dbReference type="EMBL" id="PUGF01000034">
    <property type="protein sequence ID" value="PRC90873.1"/>
    <property type="molecule type" value="Genomic_DNA"/>
</dbReference>
<organism evidence="1 2">
    <name type="scientific">Solimicrobium silvestre</name>
    <dbReference type="NCBI Taxonomy" id="2099400"/>
    <lineage>
        <taxon>Bacteria</taxon>
        <taxon>Pseudomonadati</taxon>
        <taxon>Pseudomonadota</taxon>
        <taxon>Betaproteobacteria</taxon>
        <taxon>Burkholderiales</taxon>
        <taxon>Oxalobacteraceae</taxon>
        <taxon>Solimicrobium</taxon>
    </lineage>
</organism>
<dbReference type="AlphaFoldDB" id="A0A2S9GT37"/>
<dbReference type="RefSeq" id="WP_105534180.1">
    <property type="nucleotide sequence ID" value="NZ_PUGF01000034.1"/>
</dbReference>
<evidence type="ECO:0000313" key="2">
    <source>
        <dbReference type="Proteomes" id="UP000237839"/>
    </source>
</evidence>